<dbReference type="EMBL" id="LJPM01000144">
    <property type="protein sequence ID" value="KPW23679.1"/>
    <property type="molecule type" value="Genomic_DNA"/>
</dbReference>
<evidence type="ECO:0000256" key="4">
    <source>
        <dbReference type="ARBA" id="ARBA00022741"/>
    </source>
</evidence>
<keyword evidence="4" id="KW-0547">Nucleotide-binding</keyword>
<evidence type="ECO:0000256" key="3">
    <source>
        <dbReference type="ARBA" id="ARBA00022723"/>
    </source>
</evidence>
<evidence type="ECO:0000313" key="15">
    <source>
        <dbReference type="EMBL" id="KPW23679.1"/>
    </source>
</evidence>
<dbReference type="GO" id="GO:0009117">
    <property type="term" value="P:nucleotide metabolic process"/>
    <property type="evidence" value="ECO:0007669"/>
    <property type="project" value="UniProtKB-KW"/>
</dbReference>
<dbReference type="GO" id="GO:0005524">
    <property type="term" value="F:ATP binding"/>
    <property type="evidence" value="ECO:0007669"/>
    <property type="project" value="UniProtKB-KW"/>
</dbReference>
<evidence type="ECO:0000256" key="8">
    <source>
        <dbReference type="ARBA" id="ARBA00023118"/>
    </source>
</evidence>
<evidence type="ECO:0000256" key="2">
    <source>
        <dbReference type="ARBA" id="ARBA00022695"/>
    </source>
</evidence>
<gene>
    <name evidence="15" type="ORF">ALO91_01152</name>
</gene>
<organism evidence="15 16">
    <name type="scientific">Pseudomonas syringae pv. aceris</name>
    <dbReference type="NCBI Taxonomy" id="199198"/>
    <lineage>
        <taxon>Bacteria</taxon>
        <taxon>Pseudomonadati</taxon>
        <taxon>Pseudomonadota</taxon>
        <taxon>Gammaproteobacteria</taxon>
        <taxon>Pseudomonadales</taxon>
        <taxon>Pseudomonadaceae</taxon>
        <taxon>Pseudomonas</taxon>
        <taxon>Pseudomonas syringae</taxon>
    </lineage>
</organism>
<evidence type="ECO:0000256" key="7">
    <source>
        <dbReference type="ARBA" id="ARBA00023080"/>
    </source>
</evidence>
<dbReference type="AlphaFoldDB" id="A0A0L8IJH7"/>
<feature type="domain" description="Cyclic GMP-AMP synthase C-terminal" evidence="14">
    <location>
        <begin position="273"/>
        <end position="407"/>
    </location>
</feature>
<keyword evidence="3" id="KW-0479">Metal-binding</keyword>
<dbReference type="GO" id="GO:0140701">
    <property type="term" value="F:3',3'-cyclic GMP-AMP synthase activity"/>
    <property type="evidence" value="ECO:0007669"/>
    <property type="project" value="InterPro"/>
</dbReference>
<dbReference type="GO" id="GO:0046872">
    <property type="term" value="F:metal ion binding"/>
    <property type="evidence" value="ECO:0007669"/>
    <property type="project" value="UniProtKB-KW"/>
</dbReference>
<evidence type="ECO:0000256" key="12">
    <source>
        <dbReference type="SAM" id="MobiDB-lite"/>
    </source>
</evidence>
<keyword evidence="1" id="KW-0808">Transferase</keyword>
<keyword evidence="6" id="KW-0460">Magnesium</keyword>
<evidence type="ECO:0000256" key="5">
    <source>
        <dbReference type="ARBA" id="ARBA00022840"/>
    </source>
</evidence>
<keyword evidence="2" id="KW-0548">Nucleotidyltransferase</keyword>
<dbReference type="GO" id="GO:0051607">
    <property type="term" value="P:defense response to virus"/>
    <property type="evidence" value="ECO:0007669"/>
    <property type="project" value="UniProtKB-KW"/>
</dbReference>
<evidence type="ECO:0000259" key="14">
    <source>
        <dbReference type="Pfam" id="PF21713"/>
    </source>
</evidence>
<keyword evidence="9" id="KW-0342">GTP-binding</keyword>
<evidence type="ECO:0000256" key="6">
    <source>
        <dbReference type="ARBA" id="ARBA00022842"/>
    </source>
</evidence>
<evidence type="ECO:0000256" key="10">
    <source>
        <dbReference type="ARBA" id="ARBA00044145"/>
    </source>
</evidence>
<comment type="catalytic activity">
    <reaction evidence="11">
        <text>GTP + ATP = 3',3'-cGAMP + 2 diphosphate</text>
        <dbReference type="Rhea" id="RHEA:35647"/>
        <dbReference type="ChEBI" id="CHEBI:30616"/>
        <dbReference type="ChEBI" id="CHEBI:33019"/>
        <dbReference type="ChEBI" id="CHEBI:37565"/>
        <dbReference type="ChEBI" id="CHEBI:71501"/>
    </reaction>
    <physiologicalReaction direction="left-to-right" evidence="11">
        <dbReference type="Rhea" id="RHEA:35648"/>
    </physiologicalReaction>
</comment>
<evidence type="ECO:0000256" key="11">
    <source>
        <dbReference type="ARBA" id="ARBA00048304"/>
    </source>
</evidence>
<dbReference type="Pfam" id="PF21713">
    <property type="entry name" value="DncV_C"/>
    <property type="match status" value="1"/>
</dbReference>
<reference evidence="15 16" key="1">
    <citation type="submission" date="2015-09" db="EMBL/GenBank/DDBJ databases">
        <title>Genome announcement of multiple Pseudomonas syringae strains.</title>
        <authorList>
            <person name="Thakur S."/>
            <person name="Wang P.W."/>
            <person name="Gong Y."/>
            <person name="Weir B.S."/>
            <person name="Guttman D.S."/>
        </authorList>
    </citation>
    <scope>NUCLEOTIDE SEQUENCE [LARGE SCALE GENOMIC DNA]</scope>
    <source>
        <strain evidence="15 16">ICMP2802</strain>
    </source>
</reference>
<evidence type="ECO:0000256" key="9">
    <source>
        <dbReference type="ARBA" id="ARBA00023134"/>
    </source>
</evidence>
<evidence type="ECO:0000259" key="13">
    <source>
        <dbReference type="Pfam" id="PF21654"/>
    </source>
</evidence>
<dbReference type="InterPro" id="IPR047805">
    <property type="entry name" value="GAMP_synthase"/>
</dbReference>
<keyword evidence="7" id="KW-0546">Nucleotide metabolism</keyword>
<evidence type="ECO:0000313" key="16">
    <source>
        <dbReference type="Proteomes" id="UP000050297"/>
    </source>
</evidence>
<comment type="caution">
    <text evidence="15">The sequence shown here is derived from an EMBL/GenBank/DDBJ whole genome shotgun (WGS) entry which is preliminary data.</text>
</comment>
<feature type="region of interest" description="Disordered" evidence="12">
    <location>
        <begin position="415"/>
        <end position="434"/>
    </location>
</feature>
<keyword evidence="5" id="KW-0067">ATP-binding</keyword>
<dbReference type="InterPro" id="IPR048445">
    <property type="entry name" value="DncV-like_NTFase"/>
</dbReference>
<dbReference type="InterPro" id="IPR048446">
    <property type="entry name" value="DncV_C"/>
</dbReference>
<protein>
    <recommendedName>
        <fullName evidence="10">Cyclic GMP-AMP synthase</fullName>
    </recommendedName>
</protein>
<dbReference type="NCBIfam" id="NF041078">
    <property type="entry name" value="cGAS"/>
    <property type="match status" value="1"/>
</dbReference>
<accession>A0A0L8IJH7</accession>
<dbReference type="RefSeq" id="WP_003404058.1">
    <property type="nucleotide sequence ID" value="NZ_LGAR01000186.1"/>
</dbReference>
<dbReference type="PATRIC" id="fig|199198.4.peg.2987"/>
<keyword evidence="8" id="KW-0051">Antiviral defense</keyword>
<name>A0A0L8IJH7_PSESX</name>
<dbReference type="GO" id="GO:0005525">
    <property type="term" value="F:GTP binding"/>
    <property type="evidence" value="ECO:0007669"/>
    <property type="project" value="UniProtKB-KW"/>
</dbReference>
<dbReference type="Pfam" id="PF21654">
    <property type="entry name" value="DncV-like_NTFase"/>
    <property type="match status" value="1"/>
</dbReference>
<feature type="domain" description="Cyclic GMP-AMP synthase DncV-like nucleotidyltransferase" evidence="13">
    <location>
        <begin position="104"/>
        <end position="195"/>
    </location>
</feature>
<evidence type="ECO:0000256" key="1">
    <source>
        <dbReference type="ARBA" id="ARBA00022679"/>
    </source>
</evidence>
<dbReference type="Proteomes" id="UP000050297">
    <property type="component" value="Unassembled WGS sequence"/>
</dbReference>
<sequence length="434" mass="48967">MTWNFHRYYSDSTDGLISKLRLAKERIEMLKALRKKVRVRTKEVFAEAKELAKTSNASISLESFTARVASTRLKHLSPAAQVEVAQLIRGMEEDARRAFLSLNPRFWTQGSFQYDTLNNPYATPPQEMDIDDGTYLPMAIFEDRPVIGHRLLLLLVDSSLNSLADENPGWLFEANSKCARIKIPEMNTHFDVPMYAIPEDQFILKEAALAKSMGTESFESAEPFKDSLFFNRADYELDENSVNLAVRGEGQKWIKSDPKIVEDWFNDSCLRIGPHLREICRFMKSWRDVQWVKGGGPSSISLMAATVEILDRIPHDKADLGKTMKIVAHNFSAEFSKGVESPDHTDEKPLFPPHYEHQVREREIMEKLSELEGILDQAEEAQTKELALQSISRAFGRRVTKSELIVTVQSAPAFSEAPSTGSKAASISTTMASG</sequence>
<proteinExistence type="predicted"/>